<reference evidence="2 3" key="1">
    <citation type="submission" date="2015-01" db="EMBL/GenBank/DDBJ databases">
        <title>Vibrio sp. C5 JCM 19232 whole genome shotgun sequence.</title>
        <authorList>
            <person name="Sawabe T."/>
            <person name="Meirelles P."/>
            <person name="Feng G."/>
            <person name="Sayaka M."/>
            <person name="Hattori M."/>
            <person name="Ohkuma M."/>
        </authorList>
    </citation>
    <scope>NUCLEOTIDE SEQUENCE [LARGE SCALE GENOMIC DNA]</scope>
    <source>
        <strain evidence="2 3">JCM19232</strain>
    </source>
</reference>
<feature type="domain" description="Glucose/Sorbosone dehydrogenase" evidence="1">
    <location>
        <begin position="2"/>
        <end position="39"/>
    </location>
</feature>
<organism evidence="2 3">
    <name type="scientific">Vibrio ishigakensis</name>
    <dbReference type="NCBI Taxonomy" id="1481914"/>
    <lineage>
        <taxon>Bacteria</taxon>
        <taxon>Pseudomonadati</taxon>
        <taxon>Pseudomonadota</taxon>
        <taxon>Gammaproteobacteria</taxon>
        <taxon>Vibrionales</taxon>
        <taxon>Vibrionaceae</taxon>
        <taxon>Vibrio</taxon>
    </lineage>
</organism>
<dbReference type="Gene3D" id="2.120.10.30">
    <property type="entry name" value="TolB, C-terminal domain"/>
    <property type="match status" value="1"/>
</dbReference>
<accession>A0A0B8PAS0</accession>
<protein>
    <submittedName>
        <fullName evidence="2">PQQ-dependent oxidoreductase</fullName>
    </submittedName>
</protein>
<evidence type="ECO:0000259" key="1">
    <source>
        <dbReference type="Pfam" id="PF07995"/>
    </source>
</evidence>
<dbReference type="Proteomes" id="UP000031670">
    <property type="component" value="Unassembled WGS sequence"/>
</dbReference>
<proteinExistence type="predicted"/>
<comment type="caution">
    <text evidence="2">The sequence shown here is derived from an EMBL/GenBank/DDBJ whole genome shotgun (WGS) entry which is preliminary data.</text>
</comment>
<evidence type="ECO:0000313" key="2">
    <source>
        <dbReference type="EMBL" id="GAM63461.1"/>
    </source>
</evidence>
<sequence length="39" mass="4163">MEGIESPKLVYVPSIAPSGMVLYRGKNYPKLNGKLLAGA</sequence>
<dbReference type="Pfam" id="PF07995">
    <property type="entry name" value="GSDH"/>
    <property type="match status" value="1"/>
</dbReference>
<name>A0A0B8PAS0_9VIBR</name>
<dbReference type="EMBL" id="BBSA01000009">
    <property type="protein sequence ID" value="GAM63461.1"/>
    <property type="molecule type" value="Genomic_DNA"/>
</dbReference>
<reference evidence="2 3" key="2">
    <citation type="submission" date="2015-01" db="EMBL/GenBank/DDBJ databases">
        <authorList>
            <consortium name="NBRP consortium"/>
            <person name="Sawabe T."/>
            <person name="Meirelles P."/>
            <person name="Feng G."/>
            <person name="Sayaka M."/>
            <person name="Hattori M."/>
            <person name="Ohkuma M."/>
        </authorList>
    </citation>
    <scope>NUCLEOTIDE SEQUENCE [LARGE SCALE GENOMIC DNA]</scope>
    <source>
        <strain evidence="2 3">JCM19232</strain>
    </source>
</reference>
<dbReference type="InterPro" id="IPR012938">
    <property type="entry name" value="Glc/Sorbosone_DH"/>
</dbReference>
<evidence type="ECO:0000313" key="3">
    <source>
        <dbReference type="Proteomes" id="UP000031670"/>
    </source>
</evidence>
<gene>
    <name evidence="2" type="ORF">JCM19232_2441</name>
</gene>
<dbReference type="InterPro" id="IPR011042">
    <property type="entry name" value="6-blade_b-propeller_TolB-like"/>
</dbReference>
<dbReference type="AlphaFoldDB" id="A0A0B8PAS0"/>